<name>A0ABU2H329_9ACTN</name>
<evidence type="ECO:0008006" key="5">
    <source>
        <dbReference type="Google" id="ProtNLM"/>
    </source>
</evidence>
<keyword evidence="2" id="KW-0732">Signal</keyword>
<evidence type="ECO:0000313" key="3">
    <source>
        <dbReference type="EMBL" id="MDS1269706.1"/>
    </source>
</evidence>
<feature type="region of interest" description="Disordered" evidence="1">
    <location>
        <begin position="72"/>
        <end position="102"/>
    </location>
</feature>
<comment type="caution">
    <text evidence="3">The sequence shown here is derived from an EMBL/GenBank/DDBJ whole genome shotgun (WGS) entry which is preliminary data.</text>
</comment>
<evidence type="ECO:0000256" key="1">
    <source>
        <dbReference type="SAM" id="MobiDB-lite"/>
    </source>
</evidence>
<evidence type="ECO:0000313" key="4">
    <source>
        <dbReference type="Proteomes" id="UP001250214"/>
    </source>
</evidence>
<dbReference type="Proteomes" id="UP001250214">
    <property type="component" value="Unassembled WGS sequence"/>
</dbReference>
<dbReference type="RefSeq" id="WP_310911162.1">
    <property type="nucleotide sequence ID" value="NZ_JAVLVT010000001.1"/>
</dbReference>
<gene>
    <name evidence="3" type="ORF">RIF23_05300</name>
</gene>
<reference evidence="4" key="1">
    <citation type="submission" date="2023-07" db="EMBL/GenBank/DDBJ databases">
        <title>Novel species in the genus Lipingzhangella isolated from Sambhar Salt Lake.</title>
        <authorList>
            <person name="Jiya N."/>
            <person name="Kajale S."/>
            <person name="Sharma A."/>
        </authorList>
    </citation>
    <scope>NUCLEOTIDE SEQUENCE [LARGE SCALE GENOMIC DNA]</scope>
    <source>
        <strain evidence="4">LS1_29</strain>
    </source>
</reference>
<organism evidence="3 4">
    <name type="scientific">Lipingzhangella rawalii</name>
    <dbReference type="NCBI Taxonomy" id="2055835"/>
    <lineage>
        <taxon>Bacteria</taxon>
        <taxon>Bacillati</taxon>
        <taxon>Actinomycetota</taxon>
        <taxon>Actinomycetes</taxon>
        <taxon>Streptosporangiales</taxon>
        <taxon>Nocardiopsidaceae</taxon>
        <taxon>Lipingzhangella</taxon>
    </lineage>
</organism>
<dbReference type="PROSITE" id="PS51257">
    <property type="entry name" value="PROKAR_LIPOPROTEIN"/>
    <property type="match status" value="1"/>
</dbReference>
<feature type="chain" id="PRO_5045646281" description="Ig-like domain-containing protein" evidence="2">
    <location>
        <begin position="37"/>
        <end position="235"/>
    </location>
</feature>
<feature type="signal peptide" evidence="2">
    <location>
        <begin position="1"/>
        <end position="36"/>
    </location>
</feature>
<keyword evidence="4" id="KW-1185">Reference proteome</keyword>
<proteinExistence type="predicted"/>
<sequence>MRDHGRTLSPTRIPGIAAAAASACGVLVLAAAPAHADSGSTTVEPAGHHLHAVQVGNGSFETDAPEVSCAVSESQRSASDPVEVNQIPEAPDNHNPDGSVGGELSAPVFSDCDVDMFLVGADVTTTPGTWNIEAQHGEDPTITLTVAEHGEPGGIHVDVTGLTTCDLQVAPGGPVDIEGEWIPGDPGVLVFDEAPIPINETTGNFGCPTSDEALFSAEYEIHNETDPSQPVTITD</sequence>
<evidence type="ECO:0000256" key="2">
    <source>
        <dbReference type="SAM" id="SignalP"/>
    </source>
</evidence>
<dbReference type="EMBL" id="JAVLVT010000001">
    <property type="protein sequence ID" value="MDS1269706.1"/>
    <property type="molecule type" value="Genomic_DNA"/>
</dbReference>
<protein>
    <recommendedName>
        <fullName evidence="5">Ig-like domain-containing protein</fullName>
    </recommendedName>
</protein>
<accession>A0ABU2H329</accession>